<accession>A0A1I1JQU9</accession>
<proteinExistence type="predicted"/>
<sequence length="170" mass="17838">MATVDGVSREILLVRHAKAEGYANTDHERALTERGVAEAAEAGRWLAQRGSVPELALVSDAIRARQTWAALAEAAGWALTPTFDNTLYEADSETALDVVRGLDDDVSAVVLVGHNPTMAYLAQVLDAGGSPQLATTGFPTAAVAVFEYDGPWADLGEGAARLVDVHTPPG</sequence>
<dbReference type="NCBIfam" id="TIGR00249">
    <property type="entry name" value="sixA"/>
    <property type="match status" value="1"/>
</dbReference>
<reference evidence="1 2" key="1">
    <citation type="submission" date="2016-10" db="EMBL/GenBank/DDBJ databases">
        <authorList>
            <person name="de Groot N.N."/>
        </authorList>
    </citation>
    <scope>NUCLEOTIDE SEQUENCE [LARGE SCALE GENOMIC DNA]</scope>
    <source>
        <strain evidence="1 2">CGMCC 1.7056</strain>
    </source>
</reference>
<dbReference type="AlphaFoldDB" id="A0A1I1JQU9"/>
<dbReference type="EMBL" id="FOLB01000007">
    <property type="protein sequence ID" value="SFC50571.1"/>
    <property type="molecule type" value="Genomic_DNA"/>
</dbReference>
<name>A0A1I1JQU9_9ACTN</name>
<dbReference type="CDD" id="cd07067">
    <property type="entry name" value="HP_PGM_like"/>
    <property type="match status" value="1"/>
</dbReference>
<dbReference type="SUPFAM" id="SSF53254">
    <property type="entry name" value="Phosphoglycerate mutase-like"/>
    <property type="match status" value="1"/>
</dbReference>
<dbReference type="PANTHER" id="PTHR47623">
    <property type="entry name" value="OS09G0287300 PROTEIN"/>
    <property type="match status" value="1"/>
</dbReference>
<dbReference type="GO" id="GO:0101006">
    <property type="term" value="F:protein histidine phosphatase activity"/>
    <property type="evidence" value="ECO:0007669"/>
    <property type="project" value="InterPro"/>
</dbReference>
<dbReference type="Proteomes" id="UP000198832">
    <property type="component" value="Unassembled WGS sequence"/>
</dbReference>
<keyword evidence="2" id="KW-1185">Reference proteome</keyword>
<dbReference type="Gene3D" id="3.40.50.1240">
    <property type="entry name" value="Phosphoglycerate mutase-like"/>
    <property type="match status" value="1"/>
</dbReference>
<dbReference type="Pfam" id="PF00300">
    <property type="entry name" value="His_Phos_1"/>
    <property type="match status" value="1"/>
</dbReference>
<gene>
    <name evidence="1" type="ORF">SAMN04487968_10799</name>
</gene>
<dbReference type="InterPro" id="IPR013078">
    <property type="entry name" value="His_Pase_superF_clade-1"/>
</dbReference>
<dbReference type="SMART" id="SM00855">
    <property type="entry name" value="PGAM"/>
    <property type="match status" value="1"/>
</dbReference>
<protein>
    <submittedName>
        <fullName evidence="1">Phosphohistidine phosphatase, SixA</fullName>
    </submittedName>
</protein>
<organism evidence="1 2">
    <name type="scientific">Nocardioides terrae</name>
    <dbReference type="NCBI Taxonomy" id="574651"/>
    <lineage>
        <taxon>Bacteria</taxon>
        <taxon>Bacillati</taxon>
        <taxon>Actinomycetota</taxon>
        <taxon>Actinomycetes</taxon>
        <taxon>Propionibacteriales</taxon>
        <taxon>Nocardioidaceae</taxon>
        <taxon>Nocardioides</taxon>
    </lineage>
</organism>
<dbReference type="OrthoDB" id="9810154at2"/>
<dbReference type="GO" id="GO:0005737">
    <property type="term" value="C:cytoplasm"/>
    <property type="evidence" value="ECO:0007669"/>
    <property type="project" value="InterPro"/>
</dbReference>
<dbReference type="STRING" id="574651.SAMN04487968_10799"/>
<dbReference type="InterPro" id="IPR004449">
    <property type="entry name" value="SixA"/>
</dbReference>
<dbReference type="InterPro" id="IPR029033">
    <property type="entry name" value="His_PPase_superfam"/>
</dbReference>
<evidence type="ECO:0000313" key="1">
    <source>
        <dbReference type="EMBL" id="SFC50571.1"/>
    </source>
</evidence>
<evidence type="ECO:0000313" key="2">
    <source>
        <dbReference type="Proteomes" id="UP000198832"/>
    </source>
</evidence>
<dbReference type="PANTHER" id="PTHR47623:SF1">
    <property type="entry name" value="OS09G0287300 PROTEIN"/>
    <property type="match status" value="1"/>
</dbReference>